<sequence>MEKSVLSDYIDACEFLKETEKEIKKLEGKRRIVQDKVKGSNPEWPYEERSFALGGVVETDEDSDRLRHERRLREIQREAAEELKLRVEEWMINIPFRMQRIIKYKFFNRLSWDEVAVLLKAKSGESIRKEFENFMKQ</sequence>
<keyword evidence="2" id="KW-1185">Reference proteome</keyword>
<organism evidence="1 2">
    <name type="scientific">Bariatricus massiliensis</name>
    <dbReference type="NCBI Taxonomy" id="1745713"/>
    <lineage>
        <taxon>Bacteria</taxon>
        <taxon>Bacillati</taxon>
        <taxon>Bacillota</taxon>
        <taxon>Clostridia</taxon>
        <taxon>Lachnospirales</taxon>
        <taxon>Lachnospiraceae</taxon>
        <taxon>Bariatricus</taxon>
    </lineage>
</organism>
<protein>
    <submittedName>
        <fullName evidence="1">RNA polymerase subunit sigma-70</fullName>
    </submittedName>
</protein>
<dbReference type="EMBL" id="JAJCIS010000006">
    <property type="protein sequence ID" value="MCB7387855.1"/>
    <property type="molecule type" value="Genomic_DNA"/>
</dbReference>
<evidence type="ECO:0000313" key="1">
    <source>
        <dbReference type="EMBL" id="MCB7387855.1"/>
    </source>
</evidence>
<name>A0ABS8DHE1_9FIRM</name>
<comment type="caution">
    <text evidence="1">The sequence shown here is derived from an EMBL/GenBank/DDBJ whole genome shotgun (WGS) entry which is preliminary data.</text>
</comment>
<gene>
    <name evidence="1" type="ORF">LIZ65_11195</name>
</gene>
<dbReference type="RefSeq" id="WP_066734661.1">
    <property type="nucleotide sequence ID" value="NZ_JAJCIQ010000007.1"/>
</dbReference>
<proteinExistence type="predicted"/>
<dbReference type="Proteomes" id="UP001299546">
    <property type="component" value="Unassembled WGS sequence"/>
</dbReference>
<evidence type="ECO:0000313" key="2">
    <source>
        <dbReference type="Proteomes" id="UP001299546"/>
    </source>
</evidence>
<reference evidence="1 2" key="1">
    <citation type="submission" date="2021-10" db="EMBL/GenBank/DDBJ databases">
        <title>Collection of gut derived symbiotic bacterial strains cultured from healthy donors.</title>
        <authorList>
            <person name="Lin H."/>
            <person name="Littmann E."/>
            <person name="Kohout C."/>
            <person name="Pamer E.G."/>
        </authorList>
    </citation>
    <scope>NUCLEOTIDE SEQUENCE [LARGE SCALE GENOMIC DNA]</scope>
    <source>
        <strain evidence="1 2">DFI.1.165</strain>
    </source>
</reference>
<accession>A0ABS8DHE1</accession>